<dbReference type="PROSITE" id="PS51447">
    <property type="entry name" value="FDX_ACB"/>
    <property type="match status" value="1"/>
</dbReference>
<feature type="domain" description="FDX-ACB" evidence="18">
    <location>
        <begin position="703"/>
        <end position="795"/>
    </location>
</feature>
<dbReference type="InterPro" id="IPR004532">
    <property type="entry name" value="Phe-tRNA-ligase_IIc_bsu_bact"/>
</dbReference>
<dbReference type="PANTHER" id="PTHR10947:SF0">
    <property type="entry name" value="PHENYLALANINE--TRNA LIGASE BETA SUBUNIT"/>
    <property type="match status" value="1"/>
</dbReference>
<keyword evidence="9 15" id="KW-0067">ATP-binding</keyword>
<keyword evidence="10 15" id="KW-0460">Magnesium</keyword>
<dbReference type="InterPro" id="IPR045060">
    <property type="entry name" value="Phe-tRNA-ligase_IIc_bsu"/>
</dbReference>
<dbReference type="Pfam" id="PF01588">
    <property type="entry name" value="tRNA_bind"/>
    <property type="match status" value="1"/>
</dbReference>
<dbReference type="CDD" id="cd02796">
    <property type="entry name" value="tRNA_bind_bactPheRS"/>
    <property type="match status" value="1"/>
</dbReference>
<evidence type="ECO:0000256" key="14">
    <source>
        <dbReference type="ARBA" id="ARBA00049255"/>
    </source>
</evidence>
<keyword evidence="8 15" id="KW-0547">Nucleotide-binding</keyword>
<feature type="domain" description="B5" evidence="19">
    <location>
        <begin position="403"/>
        <end position="478"/>
    </location>
</feature>
<protein>
    <recommendedName>
        <fullName evidence="15">Phenylalanine--tRNA ligase beta subunit</fullName>
        <ecNumber evidence="15">6.1.1.20</ecNumber>
    </recommendedName>
    <alternativeName>
        <fullName evidence="15">Phenylalanyl-tRNA synthetase beta subunit</fullName>
        <shortName evidence="15">PheRS</shortName>
    </alternativeName>
</protein>
<keyword evidence="12 15" id="KW-0648">Protein biosynthesis</keyword>
<comment type="cofactor">
    <cofactor evidence="15">
        <name>Mg(2+)</name>
        <dbReference type="ChEBI" id="CHEBI:18420"/>
    </cofactor>
    <text evidence="15">Binds 2 magnesium ions per tetramer.</text>
</comment>
<evidence type="ECO:0000256" key="4">
    <source>
        <dbReference type="ARBA" id="ARBA00022490"/>
    </source>
</evidence>
<feature type="binding site" evidence="15">
    <location>
        <position position="466"/>
    </location>
    <ligand>
        <name>Mg(2+)</name>
        <dbReference type="ChEBI" id="CHEBI:18420"/>
        <note>shared with alpha subunit</note>
    </ligand>
</feature>
<dbReference type="PROSITE" id="PS51483">
    <property type="entry name" value="B5"/>
    <property type="match status" value="1"/>
</dbReference>
<evidence type="ECO:0000256" key="9">
    <source>
        <dbReference type="ARBA" id="ARBA00022840"/>
    </source>
</evidence>
<evidence type="ECO:0000313" key="20">
    <source>
        <dbReference type="EMBL" id="SMG40596.1"/>
    </source>
</evidence>
<reference evidence="21" key="1">
    <citation type="submission" date="2017-04" db="EMBL/GenBank/DDBJ databases">
        <authorList>
            <person name="Varghese N."/>
            <person name="Submissions S."/>
        </authorList>
    </citation>
    <scope>NUCLEOTIDE SEQUENCE [LARGE SCALE GENOMIC DNA]</scope>
    <source>
        <strain evidence="21">USBA 82</strain>
    </source>
</reference>
<dbReference type="Gene3D" id="3.30.930.10">
    <property type="entry name" value="Bira Bifunctional Protein, Domain 2"/>
    <property type="match status" value="1"/>
</dbReference>
<dbReference type="AlphaFoldDB" id="A0A1X7KHC1"/>
<evidence type="ECO:0000256" key="13">
    <source>
        <dbReference type="ARBA" id="ARBA00023146"/>
    </source>
</evidence>
<evidence type="ECO:0000256" key="10">
    <source>
        <dbReference type="ARBA" id="ARBA00022842"/>
    </source>
</evidence>
<evidence type="ECO:0000256" key="6">
    <source>
        <dbReference type="ARBA" id="ARBA00022598"/>
    </source>
</evidence>
<name>A0A1X7KHC1_9BACT</name>
<keyword evidence="21" id="KW-1185">Reference proteome</keyword>
<dbReference type="EMBL" id="FXBB01000028">
    <property type="protein sequence ID" value="SMG40596.1"/>
    <property type="molecule type" value="Genomic_DNA"/>
</dbReference>
<dbReference type="EC" id="6.1.1.20" evidence="15"/>
<dbReference type="SMART" id="SM00873">
    <property type="entry name" value="B3_4"/>
    <property type="match status" value="1"/>
</dbReference>
<evidence type="ECO:0000256" key="3">
    <source>
        <dbReference type="ARBA" id="ARBA00011209"/>
    </source>
</evidence>
<accession>A0A1X7KHC1</accession>
<dbReference type="InterPro" id="IPR002547">
    <property type="entry name" value="tRNA-bd_dom"/>
</dbReference>
<proteinExistence type="inferred from homology"/>
<dbReference type="Pfam" id="PF03483">
    <property type="entry name" value="B3_4"/>
    <property type="match status" value="1"/>
</dbReference>
<dbReference type="Pfam" id="PF17759">
    <property type="entry name" value="tRNA_synthFbeta"/>
    <property type="match status" value="1"/>
</dbReference>
<dbReference type="InterPro" id="IPR045864">
    <property type="entry name" value="aa-tRNA-synth_II/BPL/LPL"/>
</dbReference>
<keyword evidence="5 16" id="KW-0820">tRNA-binding</keyword>
<dbReference type="SMART" id="SM00896">
    <property type="entry name" value="FDX-ACB"/>
    <property type="match status" value="1"/>
</dbReference>
<evidence type="ECO:0000259" key="19">
    <source>
        <dbReference type="PROSITE" id="PS51483"/>
    </source>
</evidence>
<dbReference type="GO" id="GO:0004826">
    <property type="term" value="F:phenylalanine-tRNA ligase activity"/>
    <property type="evidence" value="ECO:0007669"/>
    <property type="project" value="UniProtKB-UniRule"/>
</dbReference>
<evidence type="ECO:0000256" key="1">
    <source>
        <dbReference type="ARBA" id="ARBA00004496"/>
    </source>
</evidence>
<dbReference type="STRING" id="561720.SAMN06275492_1287"/>
<dbReference type="SUPFAM" id="SSF50249">
    <property type="entry name" value="Nucleic acid-binding proteins"/>
    <property type="match status" value="1"/>
</dbReference>
<evidence type="ECO:0000256" key="7">
    <source>
        <dbReference type="ARBA" id="ARBA00022723"/>
    </source>
</evidence>
<keyword evidence="4 15" id="KW-0963">Cytoplasm</keyword>
<feature type="binding site" evidence="15">
    <location>
        <position position="462"/>
    </location>
    <ligand>
        <name>Mg(2+)</name>
        <dbReference type="ChEBI" id="CHEBI:18420"/>
        <note>shared with alpha subunit</note>
    </ligand>
</feature>
<dbReference type="CDD" id="cd00769">
    <property type="entry name" value="PheRS_beta_core"/>
    <property type="match status" value="1"/>
</dbReference>
<dbReference type="Gene3D" id="3.30.70.380">
    <property type="entry name" value="Ferrodoxin-fold anticodon-binding domain"/>
    <property type="match status" value="1"/>
</dbReference>
<dbReference type="PROSITE" id="PS50886">
    <property type="entry name" value="TRBD"/>
    <property type="match status" value="1"/>
</dbReference>
<evidence type="ECO:0000259" key="17">
    <source>
        <dbReference type="PROSITE" id="PS50886"/>
    </source>
</evidence>
<dbReference type="SUPFAM" id="SSF54991">
    <property type="entry name" value="Anticodon-binding domain of PheRS"/>
    <property type="match status" value="1"/>
</dbReference>
<dbReference type="InterPro" id="IPR005146">
    <property type="entry name" value="B3/B4_tRNA-bd"/>
</dbReference>
<dbReference type="InterPro" id="IPR020825">
    <property type="entry name" value="Phe-tRNA_synthase-like_B3/B4"/>
</dbReference>
<dbReference type="SUPFAM" id="SSF56037">
    <property type="entry name" value="PheT/TilS domain"/>
    <property type="match status" value="1"/>
</dbReference>
<organism evidence="20 21">
    <name type="scientific">Dethiosulfovibrio salsuginis</name>
    <dbReference type="NCBI Taxonomy" id="561720"/>
    <lineage>
        <taxon>Bacteria</taxon>
        <taxon>Thermotogati</taxon>
        <taxon>Synergistota</taxon>
        <taxon>Synergistia</taxon>
        <taxon>Synergistales</taxon>
        <taxon>Dethiosulfovibrionaceae</taxon>
        <taxon>Dethiosulfovibrio</taxon>
    </lineage>
</organism>
<dbReference type="OrthoDB" id="9805455at2"/>
<dbReference type="SMART" id="SM00874">
    <property type="entry name" value="B5"/>
    <property type="match status" value="1"/>
</dbReference>
<dbReference type="InterPro" id="IPR009061">
    <property type="entry name" value="DNA-bd_dom_put_sf"/>
</dbReference>
<dbReference type="Pfam" id="PF03147">
    <property type="entry name" value="FDX-ACB"/>
    <property type="match status" value="1"/>
</dbReference>
<dbReference type="InterPro" id="IPR033714">
    <property type="entry name" value="tRNA_bind_bactPheRS"/>
</dbReference>
<dbReference type="Gene3D" id="3.50.40.10">
    <property type="entry name" value="Phenylalanyl-trna Synthetase, Chain B, domain 3"/>
    <property type="match status" value="1"/>
</dbReference>
<dbReference type="InterPro" id="IPR012340">
    <property type="entry name" value="NA-bd_OB-fold"/>
</dbReference>
<dbReference type="InterPro" id="IPR005121">
    <property type="entry name" value="Fdx_antiC-bd"/>
</dbReference>
<dbReference type="GO" id="GO:0005524">
    <property type="term" value="F:ATP binding"/>
    <property type="evidence" value="ECO:0007669"/>
    <property type="project" value="UniProtKB-UniRule"/>
</dbReference>
<evidence type="ECO:0000313" key="21">
    <source>
        <dbReference type="Proteomes" id="UP000193355"/>
    </source>
</evidence>
<dbReference type="InterPro" id="IPR036690">
    <property type="entry name" value="Fdx_antiC-bd_sf"/>
</dbReference>
<dbReference type="GO" id="GO:0000049">
    <property type="term" value="F:tRNA binding"/>
    <property type="evidence" value="ECO:0007669"/>
    <property type="project" value="UniProtKB-UniRule"/>
</dbReference>
<evidence type="ECO:0000259" key="18">
    <source>
        <dbReference type="PROSITE" id="PS51447"/>
    </source>
</evidence>
<dbReference type="Pfam" id="PF03484">
    <property type="entry name" value="B5"/>
    <property type="match status" value="1"/>
</dbReference>
<sequence>MLVSWNWLKELVDLSLDVQTVADRLTVTGNEIESITRPCGDLSGAIVAVVSSLYPHNSQSLSVAELDTGSGIRVCVTAATNLKEGDMVPYGPPGSVLADGSVLGERDFDGVISQGMMLSAQELGVPDIADEYGILRLPEDAPVGADVASYLKLDDRVLELSVTPNRGDMLSMRGIAREVAALFPEASLRDRDEPVSLGQPKWPVDFNGIYLEDDGCPVYALGMADKVKIGSSPLWARIRLALSGLRPVNNVVDATNMVMLALGQPLHAFDADRLPSPCISVRSAREGETFTTLDHKERALTSSDLVICSGQTSVALAGVMGGLNSEIEDGTSRIFLESASFDAARVGTTSRRLGIPSEASYRYARGVDVELPERALCMVMSLLSSWGCASVAPGAVVARRGGRDPISVTLTERKLHRIAMWSDMDQASSILDRLGMGLVSQKDGEMTFSVPSYRPDISIEEDLIEEITRIRGYDSIPSRIPGCDHGRGQIGPVSSSMRDLRCQAISRGYVEIVSYSFHSPRYRDILRLSDDPRGDMIPLKNPLSGELSMMRSTMVPGFIESLQRTLKSGWRSSVRLFEIGKVFSPDGSSTYERDRVAGMVYPGRDRRSPYGPGSFDDLLSVKADVEALALQRGRSFQFVQAREPFGHLGQTAHIVYDGAVVGFLSRLKPSVEKELDLEGPVYCFEFDLAPLVGEGNLSFSISSSYPPVYRDISLLAPMNTSVRQVMDGIREIAGPLLDSVALFDVYIGKGVPEGKRSLAFSMSYRSSEKTLQDEEVDGLHRQVRAGLESIGYVLR</sequence>
<gene>
    <name evidence="15" type="primary">pheT</name>
    <name evidence="20" type="ORF">SAMN06275492_1287</name>
</gene>
<dbReference type="SUPFAM" id="SSF46955">
    <property type="entry name" value="Putative DNA-binding domain"/>
    <property type="match status" value="1"/>
</dbReference>
<evidence type="ECO:0000256" key="12">
    <source>
        <dbReference type="ARBA" id="ARBA00022917"/>
    </source>
</evidence>
<evidence type="ECO:0000256" key="8">
    <source>
        <dbReference type="ARBA" id="ARBA00022741"/>
    </source>
</evidence>
<comment type="subunit">
    <text evidence="3 15">Tetramer of two alpha and two beta subunits.</text>
</comment>
<comment type="subcellular location">
    <subcellularLocation>
        <location evidence="1 15">Cytoplasm</location>
    </subcellularLocation>
</comment>
<evidence type="ECO:0000256" key="15">
    <source>
        <dbReference type="HAMAP-Rule" id="MF_00283"/>
    </source>
</evidence>
<feature type="binding site" evidence="15">
    <location>
        <position position="456"/>
    </location>
    <ligand>
        <name>Mg(2+)</name>
        <dbReference type="ChEBI" id="CHEBI:18420"/>
        <note>shared with alpha subunit</note>
    </ligand>
</feature>
<evidence type="ECO:0000256" key="11">
    <source>
        <dbReference type="ARBA" id="ARBA00022884"/>
    </source>
</evidence>
<keyword evidence="13 15" id="KW-0030">Aminoacyl-tRNA synthetase</keyword>
<comment type="catalytic activity">
    <reaction evidence="14 15">
        <text>tRNA(Phe) + L-phenylalanine + ATP = L-phenylalanyl-tRNA(Phe) + AMP + diphosphate + H(+)</text>
        <dbReference type="Rhea" id="RHEA:19413"/>
        <dbReference type="Rhea" id="RHEA-COMP:9668"/>
        <dbReference type="Rhea" id="RHEA-COMP:9699"/>
        <dbReference type="ChEBI" id="CHEBI:15378"/>
        <dbReference type="ChEBI" id="CHEBI:30616"/>
        <dbReference type="ChEBI" id="CHEBI:33019"/>
        <dbReference type="ChEBI" id="CHEBI:58095"/>
        <dbReference type="ChEBI" id="CHEBI:78442"/>
        <dbReference type="ChEBI" id="CHEBI:78531"/>
        <dbReference type="ChEBI" id="CHEBI:456215"/>
        <dbReference type="EC" id="6.1.1.20"/>
    </reaction>
</comment>
<dbReference type="GO" id="GO:0000287">
    <property type="term" value="F:magnesium ion binding"/>
    <property type="evidence" value="ECO:0007669"/>
    <property type="project" value="UniProtKB-UniRule"/>
</dbReference>
<dbReference type="NCBIfam" id="TIGR00472">
    <property type="entry name" value="pheT_bact"/>
    <property type="match status" value="1"/>
</dbReference>
<dbReference type="Gene3D" id="3.30.56.10">
    <property type="match status" value="2"/>
</dbReference>
<dbReference type="RefSeq" id="WP_085545170.1">
    <property type="nucleotide sequence ID" value="NZ_FXBB01000028.1"/>
</dbReference>
<keyword evidence="6 15" id="KW-0436">Ligase</keyword>
<evidence type="ECO:0000256" key="2">
    <source>
        <dbReference type="ARBA" id="ARBA00008653"/>
    </source>
</evidence>
<feature type="domain" description="TRNA-binding" evidence="17">
    <location>
        <begin position="39"/>
        <end position="148"/>
    </location>
</feature>
<dbReference type="HAMAP" id="MF_00283">
    <property type="entry name" value="Phe_tRNA_synth_beta1"/>
    <property type="match status" value="1"/>
</dbReference>
<evidence type="ECO:0000256" key="5">
    <source>
        <dbReference type="ARBA" id="ARBA00022555"/>
    </source>
</evidence>
<keyword evidence="11 16" id="KW-0694">RNA-binding</keyword>
<dbReference type="GO" id="GO:0006432">
    <property type="term" value="P:phenylalanyl-tRNA aminoacylation"/>
    <property type="evidence" value="ECO:0007669"/>
    <property type="project" value="UniProtKB-UniRule"/>
</dbReference>
<dbReference type="SUPFAM" id="SSF55681">
    <property type="entry name" value="Class II aaRS and biotin synthetases"/>
    <property type="match status" value="1"/>
</dbReference>
<keyword evidence="7 15" id="KW-0479">Metal-binding</keyword>
<dbReference type="Proteomes" id="UP000193355">
    <property type="component" value="Unassembled WGS sequence"/>
</dbReference>
<evidence type="ECO:0000256" key="16">
    <source>
        <dbReference type="PROSITE-ProRule" id="PRU00209"/>
    </source>
</evidence>
<dbReference type="InterPro" id="IPR005147">
    <property type="entry name" value="tRNA_synthase_B5-dom"/>
</dbReference>
<dbReference type="Gene3D" id="2.40.50.140">
    <property type="entry name" value="Nucleic acid-binding proteins"/>
    <property type="match status" value="1"/>
</dbReference>
<dbReference type="InterPro" id="IPR041616">
    <property type="entry name" value="PheRS_beta_core"/>
</dbReference>
<feature type="binding site" evidence="15">
    <location>
        <position position="465"/>
    </location>
    <ligand>
        <name>Mg(2+)</name>
        <dbReference type="ChEBI" id="CHEBI:18420"/>
        <note>shared with alpha subunit</note>
    </ligand>
</feature>
<dbReference type="GO" id="GO:0009328">
    <property type="term" value="C:phenylalanine-tRNA ligase complex"/>
    <property type="evidence" value="ECO:0007669"/>
    <property type="project" value="TreeGrafter"/>
</dbReference>
<comment type="similarity">
    <text evidence="2 15">Belongs to the phenylalanyl-tRNA synthetase beta subunit family. Type 1 subfamily.</text>
</comment>
<dbReference type="PANTHER" id="PTHR10947">
    <property type="entry name" value="PHENYLALANYL-TRNA SYNTHETASE BETA CHAIN AND LEUCINE-RICH REPEAT-CONTAINING PROTEIN 47"/>
    <property type="match status" value="1"/>
</dbReference>